<reference evidence="3" key="1">
    <citation type="submission" date="2006-02" db="EMBL/GenBank/DDBJ databases">
        <title>Complete sequence of chromosome of Rhodoferax ferrireducens DSM 15236.</title>
        <authorList>
            <person name="Copeland A."/>
            <person name="Lucas S."/>
            <person name="Lapidus A."/>
            <person name="Barry K."/>
            <person name="Detter J.C."/>
            <person name="Glavina del Rio T."/>
            <person name="Hammon N."/>
            <person name="Israni S."/>
            <person name="Pitluck S."/>
            <person name="Brettin T."/>
            <person name="Bruce D."/>
            <person name="Han C."/>
            <person name="Tapia R."/>
            <person name="Gilna P."/>
            <person name="Kiss H."/>
            <person name="Schmutz J."/>
            <person name="Larimer F."/>
            <person name="Land M."/>
            <person name="Kyrpides N."/>
            <person name="Ivanova N."/>
            <person name="Richardson P."/>
        </authorList>
    </citation>
    <scope>NUCLEOTIDE SEQUENCE [LARGE SCALE GENOMIC DNA]</scope>
    <source>
        <strain evidence="3">ATCC BAA-621 / DSM 15236 / T118</strain>
    </source>
</reference>
<dbReference type="PANTHER" id="PTHR43682">
    <property type="entry name" value="LACTATE UTILIZATION PROTEIN C"/>
    <property type="match status" value="1"/>
</dbReference>
<evidence type="ECO:0000313" key="3">
    <source>
        <dbReference type="Proteomes" id="UP000008332"/>
    </source>
</evidence>
<accession>Q222U5</accession>
<dbReference type="OrthoDB" id="9794157at2"/>
<evidence type="ECO:0000259" key="1">
    <source>
        <dbReference type="Pfam" id="PF02589"/>
    </source>
</evidence>
<feature type="domain" description="LUD" evidence="1">
    <location>
        <begin position="43"/>
        <end position="216"/>
    </location>
</feature>
<dbReference type="InterPro" id="IPR024185">
    <property type="entry name" value="FTHF_cligase-like_sf"/>
</dbReference>
<dbReference type="AlphaFoldDB" id="Q222U5"/>
<sequence>MSARDSILARLRATSIAETLPLPDVKTWFDAHRRNEDTDQRVTRLRAALQAVKTEVHDVSATDWIEALLRIAASKGLRNLLIGTGTAHGAALQARQPEHLKLLPYADAIDSWRDVLFDDIDASLTLARSAIAEIGSLILWPNASEPRLMSLVPSVHFVLLDVATIHSDFHSAITTEGWKDGLPTNALLICGPSKTADIQQTLAYGAHGPRELVVLLRHAEGAAA</sequence>
<name>Q222U5_ALBFT</name>
<proteinExistence type="predicted"/>
<dbReference type="InterPro" id="IPR037171">
    <property type="entry name" value="NagB/RpiA_transferase-like"/>
</dbReference>
<dbReference type="EMBL" id="CP000267">
    <property type="protein sequence ID" value="ABD67958.1"/>
    <property type="molecule type" value="Genomic_DNA"/>
</dbReference>
<dbReference type="Gene3D" id="3.40.50.10420">
    <property type="entry name" value="NagB/RpiA/CoA transferase-like"/>
    <property type="match status" value="1"/>
</dbReference>
<dbReference type="HOGENOM" id="CLU_090664_1_2_4"/>
<dbReference type="PANTHER" id="PTHR43682:SF1">
    <property type="entry name" value="LACTATE UTILIZATION PROTEIN C"/>
    <property type="match status" value="1"/>
</dbReference>
<dbReference type="eggNOG" id="COG1556">
    <property type="taxonomic scope" value="Bacteria"/>
</dbReference>
<dbReference type="SUPFAM" id="SSF100950">
    <property type="entry name" value="NagB/RpiA/CoA transferase-like"/>
    <property type="match status" value="1"/>
</dbReference>
<protein>
    <recommendedName>
        <fullName evidence="1">LUD domain-containing protein</fullName>
    </recommendedName>
</protein>
<dbReference type="Pfam" id="PF02589">
    <property type="entry name" value="LUD_dom"/>
    <property type="match status" value="1"/>
</dbReference>
<organism evidence="2 3">
    <name type="scientific">Albidiferax ferrireducens (strain ATCC BAA-621 / DSM 15236 / T118)</name>
    <name type="common">Rhodoferax ferrireducens</name>
    <dbReference type="NCBI Taxonomy" id="338969"/>
    <lineage>
        <taxon>Bacteria</taxon>
        <taxon>Pseudomonadati</taxon>
        <taxon>Pseudomonadota</taxon>
        <taxon>Betaproteobacteria</taxon>
        <taxon>Burkholderiales</taxon>
        <taxon>Comamonadaceae</taxon>
        <taxon>Rhodoferax</taxon>
    </lineage>
</organism>
<dbReference type="Proteomes" id="UP000008332">
    <property type="component" value="Chromosome"/>
</dbReference>
<dbReference type="RefSeq" id="WP_011462531.1">
    <property type="nucleotide sequence ID" value="NC_007908.1"/>
</dbReference>
<gene>
    <name evidence="2" type="ordered locus">Rfer_0200</name>
</gene>
<dbReference type="KEGG" id="rfr:Rfer_0200"/>
<evidence type="ECO:0000313" key="2">
    <source>
        <dbReference type="EMBL" id="ABD67958.1"/>
    </source>
</evidence>
<dbReference type="InterPro" id="IPR003741">
    <property type="entry name" value="LUD_dom"/>
</dbReference>
<keyword evidence="3" id="KW-1185">Reference proteome</keyword>
<dbReference type="STRING" id="338969.Rfer_0200"/>